<accession>A0A0A3XIU1</accession>
<reference evidence="9 10" key="1">
    <citation type="submission" date="2014-09" db="EMBL/GenBank/DDBJ databases">
        <title>Draft genome of Bradyrhizobium japonicum Is-34.</title>
        <authorList>
            <person name="Tsurumaru H."/>
            <person name="Yamakawa T."/>
            <person name="Hashimoto S."/>
            <person name="Okizaki K."/>
            <person name="Kanesaki Y."/>
            <person name="Yoshikawa H."/>
            <person name="Yajima S."/>
        </authorList>
    </citation>
    <scope>NUCLEOTIDE SEQUENCE [LARGE SCALE GENOMIC DNA]</scope>
    <source>
        <strain evidence="9 10">Is-34</strain>
    </source>
</reference>
<comment type="caution">
    <text evidence="9">The sequence shown here is derived from an EMBL/GenBank/DDBJ whole genome shotgun (WGS) entry which is preliminary data.</text>
</comment>
<dbReference type="InterPro" id="IPR011701">
    <property type="entry name" value="MFS"/>
</dbReference>
<keyword evidence="3" id="KW-1003">Cell membrane</keyword>
<keyword evidence="6 7" id="KW-0472">Membrane</keyword>
<feature type="transmembrane region" description="Helical" evidence="7">
    <location>
        <begin position="64"/>
        <end position="83"/>
    </location>
</feature>
<dbReference type="CDD" id="cd17321">
    <property type="entry name" value="MFS_MMR_MDR_like"/>
    <property type="match status" value="1"/>
</dbReference>
<evidence type="ECO:0000259" key="8">
    <source>
        <dbReference type="PROSITE" id="PS50850"/>
    </source>
</evidence>
<keyword evidence="2" id="KW-0813">Transport</keyword>
<evidence type="ECO:0000256" key="5">
    <source>
        <dbReference type="ARBA" id="ARBA00022989"/>
    </source>
</evidence>
<feature type="domain" description="Major facilitator superfamily (MFS) profile" evidence="8">
    <location>
        <begin position="22"/>
        <end position="464"/>
    </location>
</feature>
<dbReference type="GO" id="GO:0022857">
    <property type="term" value="F:transmembrane transporter activity"/>
    <property type="evidence" value="ECO:0007669"/>
    <property type="project" value="InterPro"/>
</dbReference>
<feature type="transmembrane region" description="Helical" evidence="7">
    <location>
        <begin position="20"/>
        <end position="44"/>
    </location>
</feature>
<feature type="transmembrane region" description="Helical" evidence="7">
    <location>
        <begin position="205"/>
        <end position="225"/>
    </location>
</feature>
<evidence type="ECO:0000313" key="10">
    <source>
        <dbReference type="Proteomes" id="UP000030377"/>
    </source>
</evidence>
<evidence type="ECO:0000313" key="9">
    <source>
        <dbReference type="EMBL" id="KGT73184.1"/>
    </source>
</evidence>
<protein>
    <recommendedName>
        <fullName evidence="8">Major facilitator superfamily (MFS) profile domain-containing protein</fullName>
    </recommendedName>
</protein>
<feature type="transmembrane region" description="Helical" evidence="7">
    <location>
        <begin position="333"/>
        <end position="353"/>
    </location>
</feature>
<dbReference type="InterPro" id="IPR020846">
    <property type="entry name" value="MFS_dom"/>
</dbReference>
<evidence type="ECO:0000256" key="3">
    <source>
        <dbReference type="ARBA" id="ARBA00022475"/>
    </source>
</evidence>
<dbReference type="AlphaFoldDB" id="A0A0A3XIU1"/>
<dbReference type="EMBL" id="JRPN01000062">
    <property type="protein sequence ID" value="KGT73184.1"/>
    <property type="molecule type" value="Genomic_DNA"/>
</dbReference>
<dbReference type="Gene3D" id="1.20.1720.10">
    <property type="entry name" value="Multidrug resistance protein D"/>
    <property type="match status" value="1"/>
</dbReference>
<dbReference type="PANTHER" id="PTHR42718">
    <property type="entry name" value="MAJOR FACILITATOR SUPERFAMILY MULTIDRUG TRANSPORTER MFSC"/>
    <property type="match status" value="1"/>
</dbReference>
<name>A0A0A3XIU1_BRAJP</name>
<sequence>MSNTLVHDAVFDGLPIPKRYFAALAILTGILMGALDTSIVNVALPTISHDLGVSASAVIWVANAYHIASAATMISFAACGSVFGYKRVYVAGLVVFTVTSLGCAVTHSLEVLVLFRGAQGLCYAAMVSIGMGMYRRIYPANLLGSILGINALVVAVGTVAGPTVGGVVVTVLSWPWLFLINVPLGIVAIYFSLRDLPADRDVGGTFDVVGAGLSTAALVAFVTAVDQAGRWSDIIIGVLVVVSILAGGLFYRSQRTLSAPLLPLQIFSFSRFSLAAITSLSSFTAQGLAFVALPFLLQYTYGRTAIESALLFTPWPLTVVFAAPLAGRLADKFNATIVSTIGTAIFAVGLAATALLGEHPTIPDILWRLAVCGLGFGLFQAPNNREMLSSVPKAMTGTASGILSTARVLGQSLGAAIVAVVMAAVAIPALRFGLDESTIMHGALWLASCIAAGAGLFSTLRIHK</sequence>
<feature type="transmembrane region" description="Helical" evidence="7">
    <location>
        <begin position="231"/>
        <end position="251"/>
    </location>
</feature>
<dbReference type="Proteomes" id="UP000030377">
    <property type="component" value="Unassembled WGS sequence"/>
</dbReference>
<evidence type="ECO:0000256" key="2">
    <source>
        <dbReference type="ARBA" id="ARBA00022448"/>
    </source>
</evidence>
<keyword evidence="4 7" id="KW-0812">Transmembrane</keyword>
<evidence type="ECO:0000256" key="6">
    <source>
        <dbReference type="ARBA" id="ARBA00023136"/>
    </source>
</evidence>
<dbReference type="PROSITE" id="PS50850">
    <property type="entry name" value="MFS"/>
    <property type="match status" value="1"/>
</dbReference>
<proteinExistence type="predicted"/>
<dbReference type="Pfam" id="PF07690">
    <property type="entry name" value="MFS_1"/>
    <property type="match status" value="1"/>
</dbReference>
<organism evidence="9 10">
    <name type="scientific">Bradyrhizobium japonicum</name>
    <dbReference type="NCBI Taxonomy" id="375"/>
    <lineage>
        <taxon>Bacteria</taxon>
        <taxon>Pseudomonadati</taxon>
        <taxon>Pseudomonadota</taxon>
        <taxon>Alphaproteobacteria</taxon>
        <taxon>Hyphomicrobiales</taxon>
        <taxon>Nitrobacteraceae</taxon>
        <taxon>Bradyrhizobium</taxon>
    </lineage>
</organism>
<evidence type="ECO:0000256" key="4">
    <source>
        <dbReference type="ARBA" id="ARBA00022692"/>
    </source>
</evidence>
<keyword evidence="5 7" id="KW-1133">Transmembrane helix</keyword>
<dbReference type="RefSeq" id="WP_041960823.1">
    <property type="nucleotide sequence ID" value="NZ_JRPN01000062.1"/>
</dbReference>
<feature type="transmembrane region" description="Helical" evidence="7">
    <location>
        <begin position="365"/>
        <end position="381"/>
    </location>
</feature>
<feature type="transmembrane region" description="Helical" evidence="7">
    <location>
        <begin position="146"/>
        <end position="168"/>
    </location>
</feature>
<dbReference type="Gene3D" id="1.20.1250.20">
    <property type="entry name" value="MFS general substrate transporter like domains"/>
    <property type="match status" value="1"/>
</dbReference>
<dbReference type="PANTHER" id="PTHR42718:SF46">
    <property type="entry name" value="BLR6921 PROTEIN"/>
    <property type="match status" value="1"/>
</dbReference>
<dbReference type="SUPFAM" id="SSF103473">
    <property type="entry name" value="MFS general substrate transporter"/>
    <property type="match status" value="1"/>
</dbReference>
<dbReference type="InterPro" id="IPR036259">
    <property type="entry name" value="MFS_trans_sf"/>
</dbReference>
<feature type="transmembrane region" description="Helical" evidence="7">
    <location>
        <begin position="88"/>
        <end position="107"/>
    </location>
</feature>
<gene>
    <name evidence="9" type="ORF">MA20_45890</name>
</gene>
<feature type="transmembrane region" description="Helical" evidence="7">
    <location>
        <begin position="309"/>
        <end position="326"/>
    </location>
</feature>
<comment type="subcellular location">
    <subcellularLocation>
        <location evidence="1">Cell membrane</location>
        <topology evidence="1">Multi-pass membrane protein</topology>
    </subcellularLocation>
</comment>
<feature type="transmembrane region" description="Helical" evidence="7">
    <location>
        <begin position="113"/>
        <end position="134"/>
    </location>
</feature>
<evidence type="ECO:0000256" key="7">
    <source>
        <dbReference type="SAM" id="Phobius"/>
    </source>
</evidence>
<feature type="transmembrane region" description="Helical" evidence="7">
    <location>
        <begin position="439"/>
        <end position="460"/>
    </location>
</feature>
<dbReference type="GO" id="GO:0005886">
    <property type="term" value="C:plasma membrane"/>
    <property type="evidence" value="ECO:0007669"/>
    <property type="project" value="UniProtKB-SubCell"/>
</dbReference>
<evidence type="ECO:0000256" key="1">
    <source>
        <dbReference type="ARBA" id="ARBA00004651"/>
    </source>
</evidence>
<feature type="transmembrane region" description="Helical" evidence="7">
    <location>
        <begin position="174"/>
        <end position="193"/>
    </location>
</feature>
<feature type="transmembrane region" description="Helical" evidence="7">
    <location>
        <begin position="402"/>
        <end position="427"/>
    </location>
</feature>
<dbReference type="PRINTS" id="PR01036">
    <property type="entry name" value="TCRTETB"/>
</dbReference>
<feature type="transmembrane region" description="Helical" evidence="7">
    <location>
        <begin position="272"/>
        <end position="297"/>
    </location>
</feature>